<dbReference type="RefSeq" id="WP_170136306.1">
    <property type="nucleotide sequence ID" value="NZ_FOMX01000014.1"/>
</dbReference>
<organism evidence="1 2">
    <name type="scientific">Nannocystis exedens</name>
    <dbReference type="NCBI Taxonomy" id="54"/>
    <lineage>
        <taxon>Bacteria</taxon>
        <taxon>Pseudomonadati</taxon>
        <taxon>Myxococcota</taxon>
        <taxon>Polyangia</taxon>
        <taxon>Nannocystales</taxon>
        <taxon>Nannocystaceae</taxon>
        <taxon>Nannocystis</taxon>
    </lineage>
</organism>
<reference evidence="2" key="1">
    <citation type="submission" date="2016-10" db="EMBL/GenBank/DDBJ databases">
        <authorList>
            <person name="Varghese N."/>
            <person name="Submissions S."/>
        </authorList>
    </citation>
    <scope>NUCLEOTIDE SEQUENCE [LARGE SCALE GENOMIC DNA]</scope>
    <source>
        <strain evidence="2">ATCC 25963</strain>
    </source>
</reference>
<proteinExistence type="predicted"/>
<evidence type="ECO:0000313" key="1">
    <source>
        <dbReference type="EMBL" id="SFE48950.1"/>
    </source>
</evidence>
<accession>A0A1I2B1B5</accession>
<dbReference type="AlphaFoldDB" id="A0A1I2B1B5"/>
<dbReference type="Proteomes" id="UP000199400">
    <property type="component" value="Unassembled WGS sequence"/>
</dbReference>
<evidence type="ECO:0000313" key="2">
    <source>
        <dbReference type="Proteomes" id="UP000199400"/>
    </source>
</evidence>
<protein>
    <recommendedName>
        <fullName evidence="3">SpoIIAA-like</fullName>
    </recommendedName>
</protein>
<dbReference type="EMBL" id="FOMX01000014">
    <property type="protein sequence ID" value="SFE48950.1"/>
    <property type="molecule type" value="Genomic_DNA"/>
</dbReference>
<gene>
    <name evidence="1" type="ORF">SAMN02745121_04456</name>
</gene>
<keyword evidence="2" id="KW-1185">Reference proteome</keyword>
<evidence type="ECO:0008006" key="3">
    <source>
        <dbReference type="Google" id="ProtNLM"/>
    </source>
</evidence>
<name>A0A1I2B1B5_9BACT</name>
<sequence length="141" mass="16052">MAITLDLSHVPLALTRFDGDQSLDEVEQYIEHMSEIHARRQPYVGIVWMRRYARNTAHNERIGRWIKDTEESTRRYCLGVAMISQSTGFRFALAAIFLIRPMPCPYLVCGTWSEAIAYARAQAGRGGIQLPELASPWPELA</sequence>